<dbReference type="AlphaFoldDB" id="A0A151SQL2"/>
<gene>
    <name evidence="1" type="ORF">KK1_003312</name>
</gene>
<feature type="non-terminal residue" evidence="1">
    <location>
        <position position="1"/>
    </location>
</feature>
<sequence>INISLLGKHIGDFMHEKEKLRVRMLDAQYLKEGPILQANIVLGASYTRNSIAKAIHHLKLGFKTWLGKGNVSLWYDKWLDSDYVCHLVPFMHIQDIALRVCDLYNHGSWNSNILASRIPNEAKIELMNHVLNEDTEDTIIWTHTLNGINSSNSTFNWLSTEKSSPIPPLTNWSWVWKFKLQKNILHSLWLTLHDSLPMHQHF</sequence>
<accession>A0A151SQL2</accession>
<dbReference type="Gramene" id="C.cajan_03238.t">
    <property type="protein sequence ID" value="C.cajan_03238.t.cds1"/>
    <property type="gene ID" value="C.cajan_03238"/>
</dbReference>
<keyword evidence="2" id="KW-1185">Reference proteome</keyword>
<organism evidence="1 2">
    <name type="scientific">Cajanus cajan</name>
    <name type="common">Pigeon pea</name>
    <name type="synonym">Cajanus indicus</name>
    <dbReference type="NCBI Taxonomy" id="3821"/>
    <lineage>
        <taxon>Eukaryota</taxon>
        <taxon>Viridiplantae</taxon>
        <taxon>Streptophyta</taxon>
        <taxon>Embryophyta</taxon>
        <taxon>Tracheophyta</taxon>
        <taxon>Spermatophyta</taxon>
        <taxon>Magnoliopsida</taxon>
        <taxon>eudicotyledons</taxon>
        <taxon>Gunneridae</taxon>
        <taxon>Pentapetalae</taxon>
        <taxon>rosids</taxon>
        <taxon>fabids</taxon>
        <taxon>Fabales</taxon>
        <taxon>Fabaceae</taxon>
        <taxon>Papilionoideae</taxon>
        <taxon>50 kb inversion clade</taxon>
        <taxon>NPAAA clade</taxon>
        <taxon>indigoferoid/millettioid clade</taxon>
        <taxon>Phaseoleae</taxon>
        <taxon>Cajanus</taxon>
    </lineage>
</organism>
<dbReference type="EMBL" id="CM003613">
    <property type="protein sequence ID" value="KYP57058.1"/>
    <property type="molecule type" value="Genomic_DNA"/>
</dbReference>
<protein>
    <submittedName>
        <fullName evidence="1">Uncharacterized protein</fullName>
    </submittedName>
</protein>
<dbReference type="Proteomes" id="UP000075243">
    <property type="component" value="Chromosome 11"/>
</dbReference>
<proteinExistence type="predicted"/>
<evidence type="ECO:0000313" key="2">
    <source>
        <dbReference type="Proteomes" id="UP000075243"/>
    </source>
</evidence>
<reference evidence="1 2" key="1">
    <citation type="journal article" date="2012" name="Nat. Biotechnol.">
        <title>Draft genome sequence of pigeonpea (Cajanus cajan), an orphan legume crop of resource-poor farmers.</title>
        <authorList>
            <person name="Varshney R.K."/>
            <person name="Chen W."/>
            <person name="Li Y."/>
            <person name="Bharti A.K."/>
            <person name="Saxena R.K."/>
            <person name="Schlueter J.A."/>
            <person name="Donoghue M.T."/>
            <person name="Azam S."/>
            <person name="Fan G."/>
            <person name="Whaley A.M."/>
            <person name="Farmer A.D."/>
            <person name="Sheridan J."/>
            <person name="Iwata A."/>
            <person name="Tuteja R."/>
            <person name="Penmetsa R.V."/>
            <person name="Wu W."/>
            <person name="Upadhyaya H.D."/>
            <person name="Yang S.P."/>
            <person name="Shah T."/>
            <person name="Saxena K.B."/>
            <person name="Michael T."/>
            <person name="McCombie W.R."/>
            <person name="Yang B."/>
            <person name="Zhang G."/>
            <person name="Yang H."/>
            <person name="Wang J."/>
            <person name="Spillane C."/>
            <person name="Cook D.R."/>
            <person name="May G.D."/>
            <person name="Xu X."/>
            <person name="Jackson S.A."/>
        </authorList>
    </citation>
    <scope>NUCLEOTIDE SEQUENCE [LARGE SCALE GENOMIC DNA]</scope>
    <source>
        <strain evidence="2">cv. Asha</strain>
    </source>
</reference>
<evidence type="ECO:0000313" key="1">
    <source>
        <dbReference type="EMBL" id="KYP57058.1"/>
    </source>
</evidence>
<name>A0A151SQL2_CAJCA</name>